<reference evidence="2 3" key="1">
    <citation type="journal article" date="2015" name="Genome Biol. Evol.">
        <title>Phylogenomic analyses indicate that early fungi evolved digesting cell walls of algal ancestors of land plants.</title>
        <authorList>
            <person name="Chang Y."/>
            <person name="Wang S."/>
            <person name="Sekimoto S."/>
            <person name="Aerts A.L."/>
            <person name="Choi C."/>
            <person name="Clum A."/>
            <person name="LaButti K.M."/>
            <person name="Lindquist E.A."/>
            <person name="Yee Ngan C."/>
            <person name="Ohm R.A."/>
            <person name="Salamov A.A."/>
            <person name="Grigoriev I.V."/>
            <person name="Spatafora J.W."/>
            <person name="Berbee M.L."/>
        </authorList>
    </citation>
    <scope>NUCLEOTIDE SEQUENCE [LARGE SCALE GENOMIC DNA]</scope>
    <source>
        <strain evidence="2 3">JEL478</strain>
    </source>
</reference>
<sequence length="228" mass="25354">MIWVDWLANVTVAAAVENWAWVWESSDGGRLMVQRADVSTEFIPDILDQVTHFLPHTPHDATDTRTYVFTLTVGLKEYAERWIRRFDTEWFPTGHVVGRINETVAALVGGFGEMRPGAKVVVLVGNVPPLQYAPTLKREGKSGTEEERRQVAITGEVVGQYNALLMDFFAASEEMTQNPERYGIASLEACVGPDEEIPVGLPPDFTSAVHRQWAIAAVETLWELGVLA</sequence>
<keyword evidence="1" id="KW-0732">Signal</keyword>
<accession>A0A139AC57</accession>
<gene>
    <name evidence="2" type="ORF">M427DRAFT_33443</name>
</gene>
<feature type="chain" id="PRO_5013198460" evidence="1">
    <location>
        <begin position="16"/>
        <end position="228"/>
    </location>
</feature>
<evidence type="ECO:0000256" key="1">
    <source>
        <dbReference type="SAM" id="SignalP"/>
    </source>
</evidence>
<dbReference type="AlphaFoldDB" id="A0A139AC57"/>
<protein>
    <submittedName>
        <fullName evidence="2">Uncharacterized protein</fullName>
    </submittedName>
</protein>
<name>A0A139AC57_GONPJ</name>
<dbReference type="EMBL" id="KQ965772">
    <property type="protein sequence ID" value="KXS14013.1"/>
    <property type="molecule type" value="Genomic_DNA"/>
</dbReference>
<proteinExistence type="predicted"/>
<organism evidence="2 3">
    <name type="scientific">Gonapodya prolifera (strain JEL478)</name>
    <name type="common">Monoblepharis prolifera</name>
    <dbReference type="NCBI Taxonomy" id="1344416"/>
    <lineage>
        <taxon>Eukaryota</taxon>
        <taxon>Fungi</taxon>
        <taxon>Fungi incertae sedis</taxon>
        <taxon>Chytridiomycota</taxon>
        <taxon>Chytridiomycota incertae sedis</taxon>
        <taxon>Monoblepharidomycetes</taxon>
        <taxon>Monoblepharidales</taxon>
        <taxon>Gonapodyaceae</taxon>
        <taxon>Gonapodya</taxon>
    </lineage>
</organism>
<feature type="signal peptide" evidence="1">
    <location>
        <begin position="1"/>
        <end position="15"/>
    </location>
</feature>
<keyword evidence="3" id="KW-1185">Reference proteome</keyword>
<evidence type="ECO:0000313" key="3">
    <source>
        <dbReference type="Proteomes" id="UP000070544"/>
    </source>
</evidence>
<dbReference type="InterPro" id="IPR036514">
    <property type="entry name" value="SGNH_hydro_sf"/>
</dbReference>
<dbReference type="Gene3D" id="3.40.50.1110">
    <property type="entry name" value="SGNH hydrolase"/>
    <property type="match status" value="1"/>
</dbReference>
<dbReference type="Proteomes" id="UP000070544">
    <property type="component" value="Unassembled WGS sequence"/>
</dbReference>
<evidence type="ECO:0000313" key="2">
    <source>
        <dbReference type="EMBL" id="KXS14013.1"/>
    </source>
</evidence>